<organism evidence="1 2">
    <name type="scientific">Solanum commersonii</name>
    <name type="common">Commerson's wild potato</name>
    <name type="synonym">Commerson's nightshade</name>
    <dbReference type="NCBI Taxonomy" id="4109"/>
    <lineage>
        <taxon>Eukaryota</taxon>
        <taxon>Viridiplantae</taxon>
        <taxon>Streptophyta</taxon>
        <taxon>Embryophyta</taxon>
        <taxon>Tracheophyta</taxon>
        <taxon>Spermatophyta</taxon>
        <taxon>Magnoliopsida</taxon>
        <taxon>eudicotyledons</taxon>
        <taxon>Gunneridae</taxon>
        <taxon>Pentapetalae</taxon>
        <taxon>asterids</taxon>
        <taxon>lamiids</taxon>
        <taxon>Solanales</taxon>
        <taxon>Solanaceae</taxon>
        <taxon>Solanoideae</taxon>
        <taxon>Solaneae</taxon>
        <taxon>Solanum</taxon>
    </lineage>
</organism>
<gene>
    <name evidence="1" type="ORF">H5410_014905</name>
</gene>
<comment type="caution">
    <text evidence="1">The sequence shown here is derived from an EMBL/GenBank/DDBJ whole genome shotgun (WGS) entry which is preliminary data.</text>
</comment>
<dbReference type="Proteomes" id="UP000824120">
    <property type="component" value="Chromosome 3"/>
</dbReference>
<dbReference type="EMBL" id="JACXVP010000003">
    <property type="protein sequence ID" value="KAG5615081.1"/>
    <property type="molecule type" value="Genomic_DNA"/>
</dbReference>
<evidence type="ECO:0000313" key="2">
    <source>
        <dbReference type="Proteomes" id="UP000824120"/>
    </source>
</evidence>
<evidence type="ECO:0000313" key="1">
    <source>
        <dbReference type="EMBL" id="KAG5615081.1"/>
    </source>
</evidence>
<reference evidence="1 2" key="1">
    <citation type="submission" date="2020-09" db="EMBL/GenBank/DDBJ databases">
        <title>De no assembly of potato wild relative species, Solanum commersonii.</title>
        <authorList>
            <person name="Cho K."/>
        </authorList>
    </citation>
    <scope>NUCLEOTIDE SEQUENCE [LARGE SCALE GENOMIC DNA]</scope>
    <source>
        <strain evidence="1">LZ3.2</strain>
        <tissue evidence="1">Leaf</tissue>
    </source>
</reference>
<accession>A0A9J5ZS89</accession>
<protein>
    <submittedName>
        <fullName evidence="1">Uncharacterized protein</fullName>
    </submittedName>
</protein>
<dbReference type="AlphaFoldDB" id="A0A9J5ZS89"/>
<name>A0A9J5ZS89_SOLCO</name>
<proteinExistence type="predicted"/>
<sequence>MEERHLKFLGLAIFGSHRKNSQFLVLKFLKNDPSQIEEQRIFNFMTVTVRLIKDSLSGDTFYKLPEVTKRSIRRFHSSLAADKLTARVEMASALLMAAVCNVEIV</sequence>
<keyword evidence="2" id="KW-1185">Reference proteome</keyword>